<dbReference type="EC" id="3.1.4.58" evidence="2"/>
<evidence type="ECO:0000256" key="1">
    <source>
        <dbReference type="ARBA" id="ARBA00022801"/>
    </source>
</evidence>
<feature type="short sequence motif" description="HXTX 2" evidence="2">
    <location>
        <begin position="128"/>
        <end position="131"/>
    </location>
</feature>
<dbReference type="EMBL" id="QASN01000019">
    <property type="protein sequence ID" value="PTU74148.1"/>
    <property type="molecule type" value="Genomic_DNA"/>
</dbReference>
<dbReference type="HAMAP" id="MF_01940">
    <property type="entry name" value="RNA_CPDase"/>
    <property type="match status" value="1"/>
</dbReference>
<dbReference type="RefSeq" id="WP_108107582.1">
    <property type="nucleotide sequence ID" value="NZ_QASN01000019.1"/>
</dbReference>
<dbReference type="SUPFAM" id="SSF55144">
    <property type="entry name" value="LigT-like"/>
    <property type="match status" value="1"/>
</dbReference>
<dbReference type="Pfam" id="PF13563">
    <property type="entry name" value="2_5_RNA_ligase2"/>
    <property type="match status" value="1"/>
</dbReference>
<name>A0A2T5P8T4_9PSED</name>
<keyword evidence="4" id="KW-1185">Reference proteome</keyword>
<gene>
    <name evidence="3" type="primary">thpR</name>
    <name evidence="3" type="ORF">DBO85_12380</name>
</gene>
<sequence length="179" mass="19918">MIEATESDSPLRLFFALGCPADLAGRLCHWRDSLGIEGRPVPAANLHLTLAFLGAQPARRLTALTQLGERLDAQGFALQLDRFGMLGEDVACLFAEQIPEALLRLHRQLREGLEELGITLDPRPFRPHLTLLRQAAPIDDSHAPAFAWDVRQFGLYLSQNSAEGVRYQPLANWALTRAR</sequence>
<evidence type="ECO:0000313" key="4">
    <source>
        <dbReference type="Proteomes" id="UP000244064"/>
    </source>
</evidence>
<keyword evidence="1 2" id="KW-0378">Hydrolase</keyword>
<dbReference type="Proteomes" id="UP000244064">
    <property type="component" value="Unassembled WGS sequence"/>
</dbReference>
<feature type="short sequence motif" description="HXTX 1" evidence="2">
    <location>
        <begin position="47"/>
        <end position="50"/>
    </location>
</feature>
<dbReference type="PANTHER" id="PTHR35561">
    <property type="entry name" value="RNA 2',3'-CYCLIC PHOSPHODIESTERASE"/>
    <property type="match status" value="1"/>
</dbReference>
<dbReference type="InterPro" id="IPR004175">
    <property type="entry name" value="RNA_CPDase"/>
</dbReference>
<proteinExistence type="inferred from homology"/>
<dbReference type="InterPro" id="IPR009097">
    <property type="entry name" value="Cyclic_Pdiesterase"/>
</dbReference>
<comment type="similarity">
    <text evidence="2">Belongs to the 2H phosphoesterase superfamily. ThpR family.</text>
</comment>
<protein>
    <recommendedName>
        <fullName evidence="2">RNA 2',3'-cyclic phosphodiesterase</fullName>
        <shortName evidence="2">RNA 2',3'-CPDase</shortName>
        <ecNumber evidence="2">3.1.4.58</ecNumber>
    </recommendedName>
</protein>
<comment type="caution">
    <text evidence="3">The sequence shown here is derived from an EMBL/GenBank/DDBJ whole genome shotgun (WGS) entry which is preliminary data.</text>
</comment>
<feature type="active site" description="Proton donor" evidence="2">
    <location>
        <position position="47"/>
    </location>
</feature>
<accession>A0A2T5P8T4</accession>
<dbReference type="Gene3D" id="3.90.1140.10">
    <property type="entry name" value="Cyclic phosphodiesterase"/>
    <property type="match status" value="1"/>
</dbReference>
<comment type="function">
    <text evidence="2">Hydrolyzes RNA 2',3'-cyclic phosphodiester to an RNA 2'-phosphomonoester.</text>
</comment>
<dbReference type="GO" id="GO:0004113">
    <property type="term" value="F:2',3'-cyclic-nucleotide 3'-phosphodiesterase activity"/>
    <property type="evidence" value="ECO:0007669"/>
    <property type="project" value="InterPro"/>
</dbReference>
<evidence type="ECO:0000313" key="3">
    <source>
        <dbReference type="EMBL" id="PTU74148.1"/>
    </source>
</evidence>
<comment type="catalytic activity">
    <reaction evidence="2">
        <text>a 3'-end 2',3'-cyclophospho-ribonucleotide-RNA + H2O = a 3'-end 2'-phospho-ribonucleotide-RNA + H(+)</text>
        <dbReference type="Rhea" id="RHEA:11828"/>
        <dbReference type="Rhea" id="RHEA-COMP:10464"/>
        <dbReference type="Rhea" id="RHEA-COMP:17353"/>
        <dbReference type="ChEBI" id="CHEBI:15377"/>
        <dbReference type="ChEBI" id="CHEBI:15378"/>
        <dbReference type="ChEBI" id="CHEBI:83064"/>
        <dbReference type="ChEBI" id="CHEBI:173113"/>
        <dbReference type="EC" id="3.1.4.58"/>
    </reaction>
</comment>
<dbReference type="NCBIfam" id="TIGR02258">
    <property type="entry name" value="2_5_ligase"/>
    <property type="match status" value="1"/>
</dbReference>
<organism evidence="3 4">
    <name type="scientific">Pseudomonas mangrovi</name>
    <dbReference type="NCBI Taxonomy" id="2161748"/>
    <lineage>
        <taxon>Bacteria</taxon>
        <taxon>Pseudomonadati</taxon>
        <taxon>Pseudomonadota</taxon>
        <taxon>Gammaproteobacteria</taxon>
        <taxon>Pseudomonadales</taxon>
        <taxon>Pseudomonadaceae</taxon>
        <taxon>Pseudomonas</taxon>
    </lineage>
</organism>
<dbReference type="GO" id="GO:0008664">
    <property type="term" value="F:RNA 2',3'-cyclic 3'-phosphodiesterase activity"/>
    <property type="evidence" value="ECO:0007669"/>
    <property type="project" value="UniProtKB-EC"/>
</dbReference>
<dbReference type="OrthoDB" id="7061261at2"/>
<feature type="active site" description="Proton acceptor" evidence="2">
    <location>
        <position position="128"/>
    </location>
</feature>
<reference evidence="3 4" key="1">
    <citation type="submission" date="2018-04" db="EMBL/GenBank/DDBJ databases">
        <title>Pseudomonas sp. nov., isolated from mangrove soil.</title>
        <authorList>
            <person name="Chen C."/>
        </authorList>
    </citation>
    <scope>NUCLEOTIDE SEQUENCE [LARGE SCALE GENOMIC DNA]</scope>
    <source>
        <strain evidence="3 4">TC-11</strain>
    </source>
</reference>
<dbReference type="AlphaFoldDB" id="A0A2T5P8T4"/>
<dbReference type="PANTHER" id="PTHR35561:SF1">
    <property type="entry name" value="RNA 2',3'-CYCLIC PHOSPHODIESTERASE"/>
    <property type="match status" value="1"/>
</dbReference>
<evidence type="ECO:0000256" key="2">
    <source>
        <dbReference type="HAMAP-Rule" id="MF_01940"/>
    </source>
</evidence>